<evidence type="ECO:0000313" key="2">
    <source>
        <dbReference type="EMBL" id="KIO31613.1"/>
    </source>
</evidence>
<reference evidence="2 3" key="1">
    <citation type="submission" date="2014-04" db="EMBL/GenBank/DDBJ databases">
        <authorList>
            <consortium name="DOE Joint Genome Institute"/>
            <person name="Kuo A."/>
            <person name="Girlanda M."/>
            <person name="Perotto S."/>
            <person name="Kohler A."/>
            <person name="Nagy L.G."/>
            <person name="Floudas D."/>
            <person name="Copeland A."/>
            <person name="Barry K.W."/>
            <person name="Cichocki N."/>
            <person name="Veneault-Fourrey C."/>
            <person name="LaButti K."/>
            <person name="Lindquist E.A."/>
            <person name="Lipzen A."/>
            <person name="Lundell T."/>
            <person name="Morin E."/>
            <person name="Murat C."/>
            <person name="Sun H."/>
            <person name="Tunlid A."/>
            <person name="Henrissat B."/>
            <person name="Grigoriev I.V."/>
            <person name="Hibbett D.S."/>
            <person name="Martin F."/>
            <person name="Nordberg H.P."/>
            <person name="Cantor M.N."/>
            <person name="Hua S.X."/>
        </authorList>
    </citation>
    <scope>NUCLEOTIDE SEQUENCE [LARGE SCALE GENOMIC DNA]</scope>
    <source>
        <strain evidence="2 3">MUT 4182</strain>
    </source>
</reference>
<evidence type="ECO:0000256" key="1">
    <source>
        <dbReference type="SAM" id="SignalP"/>
    </source>
</evidence>
<evidence type="ECO:0000313" key="3">
    <source>
        <dbReference type="Proteomes" id="UP000054248"/>
    </source>
</evidence>
<dbReference type="PANTHER" id="PTHR37487:SF2">
    <property type="entry name" value="EXPRESSED PROTEIN"/>
    <property type="match status" value="1"/>
</dbReference>
<dbReference type="Proteomes" id="UP000054248">
    <property type="component" value="Unassembled WGS sequence"/>
</dbReference>
<keyword evidence="1" id="KW-0732">Signal</keyword>
<evidence type="ECO:0008006" key="4">
    <source>
        <dbReference type="Google" id="ProtNLM"/>
    </source>
</evidence>
<protein>
    <recommendedName>
        <fullName evidence="4">Fibronectin type-III domain-containing protein</fullName>
    </recommendedName>
</protein>
<name>A0A0C3LCG3_9AGAM</name>
<proteinExistence type="predicted"/>
<dbReference type="HOGENOM" id="CLU_063099_4_0_1"/>
<reference evidence="3" key="2">
    <citation type="submission" date="2015-01" db="EMBL/GenBank/DDBJ databases">
        <title>Evolutionary Origins and Diversification of the Mycorrhizal Mutualists.</title>
        <authorList>
            <consortium name="DOE Joint Genome Institute"/>
            <consortium name="Mycorrhizal Genomics Consortium"/>
            <person name="Kohler A."/>
            <person name="Kuo A."/>
            <person name="Nagy L.G."/>
            <person name="Floudas D."/>
            <person name="Copeland A."/>
            <person name="Barry K.W."/>
            <person name="Cichocki N."/>
            <person name="Veneault-Fourrey C."/>
            <person name="LaButti K."/>
            <person name="Lindquist E.A."/>
            <person name="Lipzen A."/>
            <person name="Lundell T."/>
            <person name="Morin E."/>
            <person name="Murat C."/>
            <person name="Riley R."/>
            <person name="Ohm R."/>
            <person name="Sun H."/>
            <person name="Tunlid A."/>
            <person name="Henrissat B."/>
            <person name="Grigoriev I.V."/>
            <person name="Hibbett D.S."/>
            <person name="Martin F."/>
        </authorList>
    </citation>
    <scope>NUCLEOTIDE SEQUENCE [LARGE SCALE GENOMIC DNA]</scope>
    <source>
        <strain evidence="3">MUT 4182</strain>
    </source>
</reference>
<feature type="signal peptide" evidence="1">
    <location>
        <begin position="1"/>
        <end position="18"/>
    </location>
</feature>
<dbReference type="OrthoDB" id="3362246at2759"/>
<keyword evidence="3" id="KW-1185">Reference proteome</keyword>
<accession>A0A0C3LCG3</accession>
<sequence length="130" mass="13250">MQLSSFFIAIVVAVGIFAQTPAVPDPSINTPTGVIQCQPVQLTCSGTQPPFVITIVPGGEANAAPLETVGTTSENAVTWMADLPTNTNYTLLIRDGMGRTAASAPFVIFPGTDSACVKSNSAAASPAPAK</sequence>
<dbReference type="AlphaFoldDB" id="A0A0C3LCG3"/>
<dbReference type="PANTHER" id="PTHR37487">
    <property type="entry name" value="CHROMOSOME 1, WHOLE GENOME SHOTGUN SEQUENCE"/>
    <property type="match status" value="1"/>
</dbReference>
<organism evidence="2 3">
    <name type="scientific">Tulasnella calospora MUT 4182</name>
    <dbReference type="NCBI Taxonomy" id="1051891"/>
    <lineage>
        <taxon>Eukaryota</taxon>
        <taxon>Fungi</taxon>
        <taxon>Dikarya</taxon>
        <taxon>Basidiomycota</taxon>
        <taxon>Agaricomycotina</taxon>
        <taxon>Agaricomycetes</taxon>
        <taxon>Cantharellales</taxon>
        <taxon>Tulasnellaceae</taxon>
        <taxon>Tulasnella</taxon>
    </lineage>
</organism>
<dbReference type="EMBL" id="KN822961">
    <property type="protein sequence ID" value="KIO31613.1"/>
    <property type="molecule type" value="Genomic_DNA"/>
</dbReference>
<gene>
    <name evidence="2" type="ORF">M407DRAFT_241715</name>
</gene>
<feature type="chain" id="PRO_5002179580" description="Fibronectin type-III domain-containing protein" evidence="1">
    <location>
        <begin position="19"/>
        <end position="130"/>
    </location>
</feature>
<dbReference type="STRING" id="1051891.A0A0C3LCG3"/>